<evidence type="ECO:0000256" key="7">
    <source>
        <dbReference type="ARBA" id="ARBA00023136"/>
    </source>
</evidence>
<comment type="function">
    <text evidence="8">Subunit of the oligosaccharyl transferase (OST) complex that catalyzes the initial transfer of a defined glycan (Glc(3)Man(9)GlcNAc(2) in eukaryotes) from the lipid carrier dolichol-pyrophosphate to an asparagine residue within an Asn-X-Ser/Thr consensus motif in nascent polypeptide chains, the first step in protein N-glycosylation. N-glycosylation occurs cotranslationally and the complex associates with the Sec61 complex at the channel-forming translocon complex that mediates protein translocation across the endoplasmic reticulum (ER). All subunits are required for a maximal enzyme activity.</text>
</comment>
<dbReference type="PANTHER" id="PTHR10705:SF0">
    <property type="entry name" value="DOLICHYL-DIPHOSPHOOLIGOSACCHARIDE--PROTEIN GLYCOSYLTRANSFERASE SUBUNIT DAD1"/>
    <property type="match status" value="1"/>
</dbReference>
<name>A0ABR2K5E1_9EUKA</name>
<keyword evidence="7 8" id="KW-0472">Membrane</keyword>
<reference evidence="9 10" key="1">
    <citation type="submission" date="2024-04" db="EMBL/GenBank/DDBJ databases">
        <title>Tritrichomonas musculus Genome.</title>
        <authorList>
            <person name="Alves-Ferreira E."/>
            <person name="Grigg M."/>
            <person name="Lorenzi H."/>
            <person name="Galac M."/>
        </authorList>
    </citation>
    <scope>NUCLEOTIDE SEQUENCE [LARGE SCALE GENOMIC DNA]</scope>
    <source>
        <strain evidence="9 10">EAF2021</strain>
    </source>
</reference>
<organism evidence="9 10">
    <name type="scientific">Tritrichomonas musculus</name>
    <dbReference type="NCBI Taxonomy" id="1915356"/>
    <lineage>
        <taxon>Eukaryota</taxon>
        <taxon>Metamonada</taxon>
        <taxon>Parabasalia</taxon>
        <taxon>Tritrichomonadida</taxon>
        <taxon>Tritrichomonadidae</taxon>
        <taxon>Tritrichomonas</taxon>
    </lineage>
</organism>
<feature type="transmembrane region" description="Helical" evidence="8">
    <location>
        <begin position="90"/>
        <end position="110"/>
    </location>
</feature>
<evidence type="ECO:0000256" key="4">
    <source>
        <dbReference type="ARBA" id="ARBA00022692"/>
    </source>
</evidence>
<keyword evidence="4 8" id="KW-0812">Transmembrane</keyword>
<sequence>MMELNSFSGIWKEFKEGYSKHSSLLRGLDAFALYGFLTTVIQVCYAAITNAYPFQSLISSICGSLGMMTFFIALRIHLTPEVNSEVSHERAFIDFLICISLLFLFVWNIMI</sequence>
<evidence type="ECO:0000256" key="6">
    <source>
        <dbReference type="ARBA" id="ARBA00022989"/>
    </source>
</evidence>
<protein>
    <recommendedName>
        <fullName evidence="8">Dolichyl-diphosphooligosaccharide--protein glycosyltransferase subunit OST2</fullName>
        <shortName evidence="8">Oligosaccharyl transferase subunit OST2</shortName>
    </recommendedName>
</protein>
<evidence type="ECO:0000256" key="5">
    <source>
        <dbReference type="ARBA" id="ARBA00022824"/>
    </source>
</evidence>
<keyword evidence="10" id="KW-1185">Reference proteome</keyword>
<evidence type="ECO:0000256" key="8">
    <source>
        <dbReference type="RuleBase" id="RU361136"/>
    </source>
</evidence>
<dbReference type="InterPro" id="IPR003038">
    <property type="entry name" value="DAD/Ost2"/>
</dbReference>
<comment type="subcellular location">
    <subcellularLocation>
        <location evidence="1 8">Endoplasmic reticulum membrane</location>
        <topology evidence="1 8">Multi-pass membrane protein</topology>
    </subcellularLocation>
</comment>
<keyword evidence="6 8" id="KW-1133">Transmembrane helix</keyword>
<proteinExistence type="inferred from homology"/>
<evidence type="ECO:0000313" key="9">
    <source>
        <dbReference type="EMBL" id="KAK8886269.1"/>
    </source>
</evidence>
<comment type="pathway">
    <text evidence="2 8">Protein modification; protein glycosylation.</text>
</comment>
<dbReference type="Pfam" id="PF02109">
    <property type="entry name" value="DAD"/>
    <property type="match status" value="1"/>
</dbReference>
<dbReference type="PANTHER" id="PTHR10705">
    <property type="entry name" value="DOLICHYL-DIPHOSPHOOLIGOSACCHARIDE--PROTEIN GLYCOSYLTRANSFERASE SUBUNIT DAD1"/>
    <property type="match status" value="1"/>
</dbReference>
<accession>A0ABR2K5E1</accession>
<dbReference type="EMBL" id="JAPFFF010000007">
    <property type="protein sequence ID" value="KAK8886269.1"/>
    <property type="molecule type" value="Genomic_DNA"/>
</dbReference>
<evidence type="ECO:0000256" key="2">
    <source>
        <dbReference type="ARBA" id="ARBA00004922"/>
    </source>
</evidence>
<comment type="subunit">
    <text evidence="8">Component of the oligosaccharyltransferase (OST) complex.</text>
</comment>
<gene>
    <name evidence="9" type="ORF">M9Y10_041730</name>
</gene>
<feature type="transmembrane region" description="Helical" evidence="8">
    <location>
        <begin position="30"/>
        <end position="48"/>
    </location>
</feature>
<evidence type="ECO:0000256" key="1">
    <source>
        <dbReference type="ARBA" id="ARBA00004477"/>
    </source>
</evidence>
<comment type="caution">
    <text evidence="9">The sequence shown here is derived from an EMBL/GenBank/DDBJ whole genome shotgun (WGS) entry which is preliminary data.</text>
</comment>
<evidence type="ECO:0000256" key="3">
    <source>
        <dbReference type="ARBA" id="ARBA00009386"/>
    </source>
</evidence>
<keyword evidence="5 8" id="KW-0256">Endoplasmic reticulum</keyword>
<feature type="transmembrane region" description="Helical" evidence="8">
    <location>
        <begin position="54"/>
        <end position="78"/>
    </location>
</feature>
<comment type="similarity">
    <text evidence="3 8">Belongs to the DAD/OST2 family.</text>
</comment>
<dbReference type="Proteomes" id="UP001470230">
    <property type="component" value="Unassembled WGS sequence"/>
</dbReference>
<evidence type="ECO:0000313" key="10">
    <source>
        <dbReference type="Proteomes" id="UP001470230"/>
    </source>
</evidence>